<organism evidence="2">
    <name type="scientific">Citrobacter freundii</name>
    <dbReference type="NCBI Taxonomy" id="546"/>
    <lineage>
        <taxon>Bacteria</taxon>
        <taxon>Pseudomonadati</taxon>
        <taxon>Pseudomonadota</taxon>
        <taxon>Gammaproteobacteria</taxon>
        <taxon>Enterobacterales</taxon>
        <taxon>Enterobacteriaceae</taxon>
        <taxon>Citrobacter</taxon>
        <taxon>Citrobacter freundii complex</taxon>
    </lineage>
</organism>
<dbReference type="RefSeq" id="WP_153754024.1">
    <property type="nucleotide sequence ID" value="NZ_CP046504.1"/>
</dbReference>
<protein>
    <submittedName>
        <fullName evidence="2">Uncharacterized protein</fullName>
    </submittedName>
</protein>
<dbReference type="EMBL" id="DACSXJ010000073">
    <property type="protein sequence ID" value="HAT3900761.1"/>
    <property type="molecule type" value="Genomic_DNA"/>
</dbReference>
<reference evidence="2" key="2">
    <citation type="submission" date="2020-09" db="EMBL/GenBank/DDBJ databases">
        <authorList>
            <consortium name="NCBI Pathogen Detection Project"/>
        </authorList>
    </citation>
    <scope>NUCLEOTIDE SEQUENCE</scope>
    <source>
        <strain evidence="2">O50</strain>
    </source>
</reference>
<reference evidence="2" key="1">
    <citation type="journal article" date="2018" name="Genome Biol.">
        <title>SKESA: strategic k-mer extension for scrupulous assemblies.</title>
        <authorList>
            <person name="Souvorov A."/>
            <person name="Agarwala R."/>
            <person name="Lipman D.J."/>
        </authorList>
    </citation>
    <scope>NUCLEOTIDE SEQUENCE</scope>
    <source>
        <strain evidence="2">O50</strain>
    </source>
</reference>
<dbReference type="AlphaFoldDB" id="A0A8H9QHA4"/>
<dbReference type="EMBL" id="ABBJDF010000046">
    <property type="protein sequence ID" value="EHT9942011.1"/>
    <property type="molecule type" value="Genomic_DNA"/>
</dbReference>
<dbReference type="GeneID" id="86979042"/>
<dbReference type="Proteomes" id="UP000855471">
    <property type="component" value="Unassembled WGS sequence"/>
</dbReference>
<evidence type="ECO:0000313" key="2">
    <source>
        <dbReference type="EMBL" id="HAT3900761.1"/>
    </source>
</evidence>
<accession>A0A8H9QHA4</accession>
<sequence length="50" mass="5380">MSRLFARGKTLSSLRDDGRGKRLRRIPSAGEAGDESVLKSAFPAVVSETC</sequence>
<comment type="caution">
    <text evidence="2">The sequence shown here is derived from an EMBL/GenBank/DDBJ whole genome shotgun (WGS) entry which is preliminary data.</text>
</comment>
<gene>
    <name evidence="2" type="ORF">I9Y29_005267</name>
    <name evidence="1" type="ORF">KY227_005182</name>
</gene>
<reference evidence="1" key="3">
    <citation type="submission" date="2021-07" db="EMBL/GenBank/DDBJ databases">
        <authorList>
            <consortium name="Clinical and Environmental Microbiology Branch: Whole genome sequencing antimicrobial resistance pathogens in the healthcare setting"/>
        </authorList>
    </citation>
    <scope>NUCLEOTIDE SEQUENCE</scope>
    <source>
        <strain evidence="1">2021DK-00049</strain>
    </source>
</reference>
<name>A0A8H9QHA4_CITFR</name>
<proteinExistence type="predicted"/>
<evidence type="ECO:0000313" key="1">
    <source>
        <dbReference type="EMBL" id="EHT9942011.1"/>
    </source>
</evidence>